<keyword evidence="5" id="KW-0472">Membrane</keyword>
<evidence type="ECO:0000256" key="2">
    <source>
        <dbReference type="ARBA" id="ARBA00022525"/>
    </source>
</evidence>
<dbReference type="GO" id="GO:0005615">
    <property type="term" value="C:extracellular space"/>
    <property type="evidence" value="ECO:0000318"/>
    <property type="project" value="GO_Central"/>
</dbReference>
<dbReference type="OMA" id="CVKGSNR"/>
<feature type="transmembrane region" description="Helical" evidence="5">
    <location>
        <begin position="45"/>
        <end position="65"/>
    </location>
</feature>
<evidence type="ECO:0000259" key="6">
    <source>
        <dbReference type="PROSITE" id="PS51132"/>
    </source>
</evidence>
<protein>
    <submittedName>
        <fullName evidence="8">Gliomedin-like isoform X1</fullName>
    </submittedName>
</protein>
<dbReference type="Proteomes" id="UP000001554">
    <property type="component" value="Chromosome 2"/>
</dbReference>
<dbReference type="RefSeq" id="XP_035666057.1">
    <property type="nucleotide sequence ID" value="XM_035810164.1"/>
</dbReference>
<evidence type="ECO:0000256" key="3">
    <source>
        <dbReference type="PROSITE-ProRule" id="PRU00446"/>
    </source>
</evidence>
<name>A0A9J7HWG0_BRAFL</name>
<sequence length="718" mass="75077">MFHPPLPERECSSTPTEGRPGGLDKMAGATEREFRGTSVAVSVKILFVVVLSLAVATLCGFYLCFAQIAELRTRLEGTCECRDTGGEGGVRAPPGGPTVRSDPRRGVPDDADDIYLRKRSRRRRDGMGMNMDTTGSYLWIPAYSRIPVDVLTSFCNKTREFCPPGLPGPQGLPGTDGTVGPAGPAGQPGLPGEPGPVGEPGPPGDMGPPGLPGDPGSGATEAFVPVPGPPGRPGIIGPPGPQGPPGQKGDGGTNGEKGSVGAPGKPGVDGLPGLDGLPGAPGPMGPPGLPGEDGQPGPKGDVGPVGPRGKRGDTGAGGSPGVPGMKGSKGSPGFPGMFGPKGDKGAPGLRGPPGMTGKPGEKGDSGNRGESGVLTSSEFGSVIVQGEPGPPGPAGPAGPPGPRGTPGIPGPRGPKGSSGTMDKVVLERLARCAENKTESLQVGTENEIPLEAPQGKKVDKTNGCVDRILKSVGGAETVLKNGAYWGAWMTDPQQSRDAKGDKFWIMPHFEGLHVEGYKTLDDVKWRRDPTSYELPNYYEGTGHVVYNGSLFYHAAGSRTIVKYDLASRKVSATTNIPKLGYRSPKYLYKYDYSYVDLAVDEHGVWVIYASPESDGNIVVALLDAKTLRVVRTVMTNHMKNSAGEAFVTCGVLYATRSPYESDTNKIDYAYDLFTEKELDVGVPFQTAHGMLVMLSYNPREQVLYGWDKGYLVRYSLNF</sequence>
<feature type="domain" description="Olfactomedin-like" evidence="6">
    <location>
        <begin position="463"/>
        <end position="718"/>
    </location>
</feature>
<feature type="region of interest" description="Disordered" evidence="4">
    <location>
        <begin position="165"/>
        <end position="420"/>
    </location>
</feature>
<organism evidence="7 8">
    <name type="scientific">Branchiostoma floridae</name>
    <name type="common">Florida lancelet</name>
    <name type="synonym">Amphioxus</name>
    <dbReference type="NCBI Taxonomy" id="7739"/>
    <lineage>
        <taxon>Eukaryota</taxon>
        <taxon>Metazoa</taxon>
        <taxon>Chordata</taxon>
        <taxon>Cephalochordata</taxon>
        <taxon>Leptocardii</taxon>
        <taxon>Amphioxiformes</taxon>
        <taxon>Branchiostomatidae</taxon>
        <taxon>Branchiostoma</taxon>
    </lineage>
</organism>
<feature type="compositionally biased region" description="Low complexity" evidence="4">
    <location>
        <begin position="263"/>
        <end position="278"/>
    </location>
</feature>
<feature type="compositionally biased region" description="Basic and acidic residues" evidence="4">
    <location>
        <begin position="1"/>
        <end position="11"/>
    </location>
</feature>
<gene>
    <name evidence="8" type="primary">LOC118409271</name>
</gene>
<dbReference type="PANTHER" id="PTHR23192:SF85">
    <property type="entry name" value="GLIOMEDIN"/>
    <property type="match status" value="1"/>
</dbReference>
<feature type="compositionally biased region" description="Low complexity" evidence="4">
    <location>
        <begin position="172"/>
        <end position="190"/>
    </location>
</feature>
<dbReference type="SUPFAM" id="SSF101898">
    <property type="entry name" value="NHL repeat"/>
    <property type="match status" value="1"/>
</dbReference>
<dbReference type="Pfam" id="PF02191">
    <property type="entry name" value="OLF"/>
    <property type="match status" value="1"/>
</dbReference>
<dbReference type="InterPro" id="IPR050605">
    <property type="entry name" value="Olfactomedin-like_domain"/>
</dbReference>
<dbReference type="OrthoDB" id="8626508at2759"/>
<evidence type="ECO:0000256" key="1">
    <source>
        <dbReference type="ARBA" id="ARBA00004613"/>
    </source>
</evidence>
<feature type="compositionally biased region" description="Gly residues" evidence="4">
    <location>
        <begin position="246"/>
        <end position="255"/>
    </location>
</feature>
<keyword evidence="5" id="KW-0812">Transmembrane</keyword>
<dbReference type="PROSITE" id="PS51132">
    <property type="entry name" value="OLF"/>
    <property type="match status" value="1"/>
</dbReference>
<evidence type="ECO:0000256" key="5">
    <source>
        <dbReference type="SAM" id="Phobius"/>
    </source>
</evidence>
<dbReference type="GO" id="GO:0007165">
    <property type="term" value="P:signal transduction"/>
    <property type="evidence" value="ECO:0000318"/>
    <property type="project" value="GO_Central"/>
</dbReference>
<feature type="region of interest" description="Disordered" evidence="4">
    <location>
        <begin position="83"/>
        <end position="119"/>
    </location>
</feature>
<keyword evidence="7" id="KW-1185">Reference proteome</keyword>
<evidence type="ECO:0000313" key="7">
    <source>
        <dbReference type="Proteomes" id="UP000001554"/>
    </source>
</evidence>
<feature type="compositionally biased region" description="Pro residues" evidence="4">
    <location>
        <begin position="226"/>
        <end position="244"/>
    </location>
</feature>
<dbReference type="KEGG" id="bfo:118409271"/>
<reference evidence="7" key="1">
    <citation type="journal article" date="2020" name="Nat. Ecol. Evol.">
        <title>Deeply conserved synteny resolves early events in vertebrate evolution.</title>
        <authorList>
            <person name="Simakov O."/>
            <person name="Marletaz F."/>
            <person name="Yue J.X."/>
            <person name="O'Connell B."/>
            <person name="Jenkins J."/>
            <person name="Brandt A."/>
            <person name="Calef R."/>
            <person name="Tung C.H."/>
            <person name="Huang T.K."/>
            <person name="Schmutz J."/>
            <person name="Satoh N."/>
            <person name="Yu J.K."/>
            <person name="Putnam N.H."/>
            <person name="Green R.E."/>
            <person name="Rokhsar D.S."/>
        </authorList>
    </citation>
    <scope>NUCLEOTIDE SEQUENCE [LARGE SCALE GENOMIC DNA]</scope>
    <source>
        <strain evidence="7">S238N-H82</strain>
    </source>
</reference>
<dbReference type="Pfam" id="PF01391">
    <property type="entry name" value="Collagen"/>
    <property type="match status" value="3"/>
</dbReference>
<keyword evidence="2" id="KW-0964">Secreted</keyword>
<evidence type="ECO:0000313" key="8">
    <source>
        <dbReference type="RefSeq" id="XP_035666057.1"/>
    </source>
</evidence>
<reference evidence="8" key="2">
    <citation type="submission" date="2025-08" db="UniProtKB">
        <authorList>
            <consortium name="RefSeq"/>
        </authorList>
    </citation>
    <scope>IDENTIFICATION</scope>
    <source>
        <strain evidence="8">S238N-H82</strain>
        <tissue evidence="8">Testes</tissue>
    </source>
</reference>
<dbReference type="AlphaFoldDB" id="A0A9J7HWG0"/>
<feature type="compositionally biased region" description="Pro residues" evidence="4">
    <location>
        <begin position="280"/>
        <end position="289"/>
    </location>
</feature>
<feature type="compositionally biased region" description="Low complexity" evidence="4">
    <location>
        <begin position="290"/>
        <end position="307"/>
    </location>
</feature>
<keyword evidence="5" id="KW-1133">Transmembrane helix</keyword>
<feature type="region of interest" description="Disordered" evidence="4">
    <location>
        <begin position="1"/>
        <end position="26"/>
    </location>
</feature>
<dbReference type="SMART" id="SM00284">
    <property type="entry name" value="OLF"/>
    <property type="match status" value="1"/>
</dbReference>
<comment type="subcellular location">
    <subcellularLocation>
        <location evidence="1">Secreted</location>
    </subcellularLocation>
</comment>
<accession>A0A9J7HWG0</accession>
<comment type="caution">
    <text evidence="3">Lacks conserved residue(s) required for the propagation of feature annotation.</text>
</comment>
<feature type="compositionally biased region" description="Pro residues" evidence="4">
    <location>
        <begin position="191"/>
        <end position="212"/>
    </location>
</feature>
<feature type="compositionally biased region" description="Pro residues" evidence="4">
    <location>
        <begin position="388"/>
        <end position="412"/>
    </location>
</feature>
<dbReference type="PANTHER" id="PTHR23192">
    <property type="entry name" value="OLFACTOMEDIN-RELATED"/>
    <property type="match status" value="1"/>
</dbReference>
<dbReference type="InterPro" id="IPR003112">
    <property type="entry name" value="Olfac-like_dom"/>
</dbReference>
<proteinExistence type="predicted"/>
<dbReference type="GeneID" id="118409271"/>
<evidence type="ECO:0000256" key="4">
    <source>
        <dbReference type="SAM" id="MobiDB-lite"/>
    </source>
</evidence>
<dbReference type="InterPro" id="IPR008160">
    <property type="entry name" value="Collagen"/>
</dbReference>